<protein>
    <submittedName>
        <fullName evidence="1">Uncharacterized protein</fullName>
    </submittedName>
</protein>
<dbReference type="Proteomes" id="UP000507954">
    <property type="component" value="Unassembled WGS sequence"/>
</dbReference>
<organism evidence="1">
    <name type="scientific">Sinorhizobium medicae</name>
    <dbReference type="NCBI Taxonomy" id="110321"/>
    <lineage>
        <taxon>Bacteria</taxon>
        <taxon>Pseudomonadati</taxon>
        <taxon>Pseudomonadota</taxon>
        <taxon>Alphaproteobacteria</taxon>
        <taxon>Hyphomicrobiales</taxon>
        <taxon>Rhizobiaceae</taxon>
        <taxon>Sinorhizobium/Ensifer group</taxon>
        <taxon>Sinorhizobium</taxon>
    </lineage>
</organism>
<dbReference type="EMBL" id="CABFNB010000116">
    <property type="protein sequence ID" value="VTZ63247.1"/>
    <property type="molecule type" value="Genomic_DNA"/>
</dbReference>
<name>A0A508X191_9HYPH</name>
<evidence type="ECO:0000313" key="1">
    <source>
        <dbReference type="EMBL" id="VTZ63247.1"/>
    </source>
</evidence>
<sequence length="55" mass="6176">MIKGNMQTRQKIAYTRISATGCFGTRIALAGALYTLCMQNINRLPCVRHTTRETT</sequence>
<accession>A0A508X191</accession>
<reference evidence="1" key="1">
    <citation type="submission" date="2019-06" db="EMBL/GenBank/DDBJ databases">
        <authorList>
            <person name="Le Quere A."/>
            <person name="Colella S."/>
        </authorList>
    </citation>
    <scope>NUCLEOTIDE SEQUENCE</scope>
    <source>
        <strain evidence="1">EmedicaeMD41</strain>
    </source>
</reference>
<proteinExistence type="predicted"/>
<dbReference type="AlphaFoldDB" id="A0A508X191"/>
<gene>
    <name evidence="1" type="ORF">EMEDMD4_490175</name>
</gene>